<sequence length="257" mass="26714">MFLSRVNGPLRSFAVHGSRSPTLPARLIQTSTPMRLSAQPAASASGIPAASFAKPQELPQSLARALNTNNPAQVDSLLASLDSSALAALHAGAERRMADMATAAESLEVVLSVRQRTLHFLRSALPFVGFGFLDNAIMLVAGDKIDTHFGVFLGISTLASAALGNALANVTGIAFGQVIESALNRLGVPDPKMSAQQLASATAARYRRVGNVFGILVGCLLGMMPLLFMNTEPRLPSPLPEGVAGLVTTAAEETAVA</sequence>
<proteinExistence type="predicted"/>
<keyword evidence="4 5" id="KW-0472">Membrane</keyword>
<dbReference type="eggNOG" id="KOG4619">
    <property type="taxonomic scope" value="Eukaryota"/>
</dbReference>
<feature type="transmembrane region" description="Helical" evidence="5">
    <location>
        <begin position="124"/>
        <end position="142"/>
    </location>
</feature>
<dbReference type="Proteomes" id="UP000030693">
    <property type="component" value="Unassembled WGS sequence"/>
</dbReference>
<evidence type="ECO:0000313" key="6">
    <source>
        <dbReference type="EMBL" id="KCV68078.1"/>
    </source>
</evidence>
<evidence type="ECO:0000256" key="5">
    <source>
        <dbReference type="SAM" id="Phobius"/>
    </source>
</evidence>
<keyword evidence="2 5" id="KW-0812">Transmembrane</keyword>
<dbReference type="GO" id="GO:0005739">
    <property type="term" value="C:mitochondrion"/>
    <property type="evidence" value="ECO:0007669"/>
    <property type="project" value="TreeGrafter"/>
</dbReference>
<feature type="transmembrane region" description="Helical" evidence="5">
    <location>
        <begin position="209"/>
        <end position="228"/>
    </location>
</feature>
<keyword evidence="7" id="KW-1185">Reference proteome</keyword>
<evidence type="ECO:0000256" key="2">
    <source>
        <dbReference type="ARBA" id="ARBA00022692"/>
    </source>
</evidence>
<feature type="transmembrane region" description="Helical" evidence="5">
    <location>
        <begin position="148"/>
        <end position="175"/>
    </location>
</feature>
<accession>A0A058Z2D0</accession>
<dbReference type="PANTHER" id="PTHR21706:SF15">
    <property type="entry name" value="TRANSMEMBRANE PROTEIN 65"/>
    <property type="match status" value="1"/>
</dbReference>
<evidence type="ECO:0000256" key="1">
    <source>
        <dbReference type="ARBA" id="ARBA00004141"/>
    </source>
</evidence>
<comment type="subcellular location">
    <subcellularLocation>
        <location evidence="1">Membrane</location>
        <topology evidence="1">Multi-pass membrane protein</topology>
    </subcellularLocation>
</comment>
<reference evidence="6" key="1">
    <citation type="submission" date="2013-04" db="EMBL/GenBank/DDBJ databases">
        <title>The Genome Sequence of Fonticula alba ATCC 38817.</title>
        <authorList>
            <consortium name="The Broad Institute Genomics Platform"/>
            <person name="Russ C."/>
            <person name="Cuomo C."/>
            <person name="Burger G."/>
            <person name="Gray M.W."/>
            <person name="Holland P.W.H."/>
            <person name="King N."/>
            <person name="Lang F.B.F."/>
            <person name="Roger A.J."/>
            <person name="Ruiz-Trillo I."/>
            <person name="Brown M."/>
            <person name="Walker B."/>
            <person name="Young S."/>
            <person name="Zeng Q."/>
            <person name="Gargeya S."/>
            <person name="Fitzgerald M."/>
            <person name="Haas B."/>
            <person name="Abouelleil A."/>
            <person name="Allen A.W."/>
            <person name="Alvarado L."/>
            <person name="Arachchi H.M."/>
            <person name="Berlin A.M."/>
            <person name="Chapman S.B."/>
            <person name="Gainer-Dewar J."/>
            <person name="Goldberg J."/>
            <person name="Griggs A."/>
            <person name="Gujja S."/>
            <person name="Hansen M."/>
            <person name="Howarth C."/>
            <person name="Imamovic A."/>
            <person name="Ireland A."/>
            <person name="Larimer J."/>
            <person name="McCowan C."/>
            <person name="Murphy C."/>
            <person name="Pearson M."/>
            <person name="Poon T.W."/>
            <person name="Priest M."/>
            <person name="Roberts A."/>
            <person name="Saif S."/>
            <person name="Shea T."/>
            <person name="Sisk P."/>
            <person name="Sykes S."/>
            <person name="Wortman J."/>
            <person name="Nusbaum C."/>
            <person name="Birren B."/>
        </authorList>
    </citation>
    <scope>NUCLEOTIDE SEQUENCE [LARGE SCALE GENOMIC DNA]</scope>
    <source>
        <strain evidence="6">ATCC 38817</strain>
    </source>
</reference>
<dbReference type="PANTHER" id="PTHR21706">
    <property type="entry name" value="TRANSMEMBRANE PROTEIN 65"/>
    <property type="match status" value="1"/>
</dbReference>
<dbReference type="OrthoDB" id="430821at2759"/>
<dbReference type="GO" id="GO:0016020">
    <property type="term" value="C:membrane"/>
    <property type="evidence" value="ECO:0007669"/>
    <property type="project" value="UniProtKB-SubCell"/>
</dbReference>
<protein>
    <recommendedName>
        <fullName evidence="8">Transmembrane protein 65</fullName>
    </recommendedName>
</protein>
<evidence type="ECO:0008006" key="8">
    <source>
        <dbReference type="Google" id="ProtNLM"/>
    </source>
</evidence>
<organism evidence="6">
    <name type="scientific">Fonticula alba</name>
    <name type="common">Slime mold</name>
    <dbReference type="NCBI Taxonomy" id="691883"/>
    <lineage>
        <taxon>Eukaryota</taxon>
        <taxon>Rotosphaerida</taxon>
        <taxon>Fonticulaceae</taxon>
        <taxon>Fonticula</taxon>
    </lineage>
</organism>
<evidence type="ECO:0000313" key="7">
    <source>
        <dbReference type="Proteomes" id="UP000030693"/>
    </source>
</evidence>
<dbReference type="AlphaFoldDB" id="A0A058Z2D0"/>
<dbReference type="GeneID" id="20530055"/>
<evidence type="ECO:0000256" key="3">
    <source>
        <dbReference type="ARBA" id="ARBA00022989"/>
    </source>
</evidence>
<dbReference type="Pfam" id="PF10507">
    <property type="entry name" value="TMEM65"/>
    <property type="match status" value="1"/>
</dbReference>
<dbReference type="RefSeq" id="XP_009497452.1">
    <property type="nucleotide sequence ID" value="XM_009499177.1"/>
</dbReference>
<name>A0A058Z2D0_FONAL</name>
<dbReference type="InterPro" id="IPR019537">
    <property type="entry name" value="TMEM65"/>
</dbReference>
<evidence type="ECO:0000256" key="4">
    <source>
        <dbReference type="ARBA" id="ARBA00023136"/>
    </source>
</evidence>
<gene>
    <name evidence="6" type="ORF">H696_05330</name>
</gene>
<keyword evidence="3 5" id="KW-1133">Transmembrane helix</keyword>
<dbReference type="EMBL" id="KB932210">
    <property type="protein sequence ID" value="KCV68078.1"/>
    <property type="molecule type" value="Genomic_DNA"/>
</dbReference>